<organism evidence="2 3">
    <name type="scientific">Penicillium flavigenum</name>
    <dbReference type="NCBI Taxonomy" id="254877"/>
    <lineage>
        <taxon>Eukaryota</taxon>
        <taxon>Fungi</taxon>
        <taxon>Dikarya</taxon>
        <taxon>Ascomycota</taxon>
        <taxon>Pezizomycotina</taxon>
        <taxon>Eurotiomycetes</taxon>
        <taxon>Eurotiomycetidae</taxon>
        <taxon>Eurotiales</taxon>
        <taxon>Aspergillaceae</taxon>
        <taxon>Penicillium</taxon>
    </lineage>
</organism>
<accession>A0A1V6SD03</accession>
<comment type="caution">
    <text evidence="2">The sequence shown here is derived from an EMBL/GenBank/DDBJ whole genome shotgun (WGS) entry which is preliminary data.</text>
</comment>
<keyword evidence="1" id="KW-0732">Signal</keyword>
<evidence type="ECO:0000256" key="1">
    <source>
        <dbReference type="SAM" id="SignalP"/>
    </source>
</evidence>
<sequence>MQLVSILAVLVLAQGTLAGLCKEGQRYCGSSFKHFDNAGDFRLDDNALYVCETFDGTQDGTNGRQQTFRNQPVPVQTCPKTCHVPGGGKDDYCTGEALFDNNKTNDDLANCAEHYYKRTARFAAKTTSKLELLDLENDLYRRLLGCAYSIAKPKTIGNSDKAYNKQVDELIQSLQEGQKKAKAAFDAEKAKEEKAGENN</sequence>
<protein>
    <recommendedName>
        <fullName evidence="4">WSC domain-containing protein</fullName>
    </recommendedName>
</protein>
<feature type="signal peptide" evidence="1">
    <location>
        <begin position="1"/>
        <end position="18"/>
    </location>
</feature>
<keyword evidence="3" id="KW-1185">Reference proteome</keyword>
<reference evidence="3" key="1">
    <citation type="journal article" date="2017" name="Nat. Microbiol.">
        <title>Global analysis of biosynthetic gene clusters reveals vast potential of secondary metabolite production in Penicillium species.</title>
        <authorList>
            <person name="Nielsen J.C."/>
            <person name="Grijseels S."/>
            <person name="Prigent S."/>
            <person name="Ji B."/>
            <person name="Dainat J."/>
            <person name="Nielsen K.F."/>
            <person name="Frisvad J.C."/>
            <person name="Workman M."/>
            <person name="Nielsen J."/>
        </authorList>
    </citation>
    <scope>NUCLEOTIDE SEQUENCE [LARGE SCALE GENOMIC DNA]</scope>
    <source>
        <strain evidence="3">IBT 14082</strain>
    </source>
</reference>
<proteinExistence type="predicted"/>
<evidence type="ECO:0000313" key="3">
    <source>
        <dbReference type="Proteomes" id="UP000191342"/>
    </source>
</evidence>
<evidence type="ECO:0000313" key="2">
    <source>
        <dbReference type="EMBL" id="OQE11881.1"/>
    </source>
</evidence>
<gene>
    <name evidence="2" type="ORF">PENFLA_c070G10915</name>
</gene>
<dbReference type="Proteomes" id="UP000191342">
    <property type="component" value="Unassembled WGS sequence"/>
</dbReference>
<dbReference type="AlphaFoldDB" id="A0A1V6SD03"/>
<feature type="chain" id="PRO_5013365717" description="WSC domain-containing protein" evidence="1">
    <location>
        <begin position="19"/>
        <end position="199"/>
    </location>
</feature>
<dbReference type="EMBL" id="MLQL01000070">
    <property type="protein sequence ID" value="OQE11881.1"/>
    <property type="molecule type" value="Genomic_DNA"/>
</dbReference>
<name>A0A1V6SD03_9EURO</name>
<evidence type="ECO:0008006" key="4">
    <source>
        <dbReference type="Google" id="ProtNLM"/>
    </source>
</evidence>
<dbReference type="OrthoDB" id="4344078at2759"/>